<gene>
    <name evidence="10" type="ORF">FCALED_LOCUS15231</name>
</gene>
<name>A0A9N9NHK8_9GLOM</name>
<dbReference type="PROSITE" id="PS51192">
    <property type="entry name" value="HELICASE_ATP_BIND_1"/>
    <property type="match status" value="1"/>
</dbReference>
<dbReference type="SUPFAM" id="SSF52540">
    <property type="entry name" value="P-loop containing nucleoside triphosphate hydrolases"/>
    <property type="match status" value="1"/>
</dbReference>
<keyword evidence="5" id="KW-0413">Isomerase</keyword>
<protein>
    <recommendedName>
        <fullName evidence="7">DNA 3'-5' helicase</fullName>
        <ecNumber evidence="7">5.6.2.4</ecNumber>
    </recommendedName>
</protein>
<sequence length="480" mass="55073">STRANDSEISTPTDKELAWMHTEGVICHLRGNHTKCWPEVYWIVKNSDLSLSTLNLVGIDDNQCKRLLEFLKKITKLKENQSLITTISRYALSVIHNNNSFIELQRKIHVAGNLVNFSDQDEKNLFSIWKQREQKRKINLTAIEVRNKKWAKKIINQKRQLESFDFSQELVPYGLQIQEELTNNKFELSFASLVTAFKLSSLKCVACQSFQKKYTNYIETGGGKSLIYAVASILTRGLTVVFTPQKALMDDQMREMVEMEIPAAMLYAFSEQPPLVQKKIFAEIASGLCRLQFVIDEAHCIVSYEEFRDAWKKLGILKHNFPMVPILDLTATCSPANVKIIQLILEKPNMKVIRTSIIHRLKITLEVRSKSTQIKKLYQAVFDLLDNLERRAIIYGATVTECNDMMNELQKNFNPDIVGMYHGKLTSKEQYVISANWKNQIIKIMSATSAFGMGINVDNVILIIHTTLPMSYDRYVQEIG</sequence>
<comment type="similarity">
    <text evidence="1">Belongs to the helicase family. RecQ subfamily.</text>
</comment>
<dbReference type="GO" id="GO:0009378">
    <property type="term" value="F:four-way junction helicase activity"/>
    <property type="evidence" value="ECO:0007669"/>
    <property type="project" value="TreeGrafter"/>
</dbReference>
<keyword evidence="2" id="KW-0547">Nucleotide-binding</keyword>
<keyword evidence="11" id="KW-1185">Reference proteome</keyword>
<feature type="domain" description="Helicase C-terminal" evidence="9">
    <location>
        <begin position="380"/>
        <end position="480"/>
    </location>
</feature>
<dbReference type="EMBL" id="CAJVPQ010013180">
    <property type="protein sequence ID" value="CAG8734831.1"/>
    <property type="molecule type" value="Genomic_DNA"/>
</dbReference>
<organism evidence="10 11">
    <name type="scientific">Funneliformis caledonium</name>
    <dbReference type="NCBI Taxonomy" id="1117310"/>
    <lineage>
        <taxon>Eukaryota</taxon>
        <taxon>Fungi</taxon>
        <taxon>Fungi incertae sedis</taxon>
        <taxon>Mucoromycota</taxon>
        <taxon>Glomeromycotina</taxon>
        <taxon>Glomeromycetes</taxon>
        <taxon>Glomerales</taxon>
        <taxon>Glomeraceae</taxon>
        <taxon>Funneliformis</taxon>
    </lineage>
</organism>
<evidence type="ECO:0000313" key="10">
    <source>
        <dbReference type="EMBL" id="CAG8734831.1"/>
    </source>
</evidence>
<evidence type="ECO:0000259" key="9">
    <source>
        <dbReference type="PROSITE" id="PS51194"/>
    </source>
</evidence>
<dbReference type="InterPro" id="IPR001650">
    <property type="entry name" value="Helicase_C-like"/>
</dbReference>
<evidence type="ECO:0000256" key="3">
    <source>
        <dbReference type="ARBA" id="ARBA00022840"/>
    </source>
</evidence>
<evidence type="ECO:0000313" key="11">
    <source>
        <dbReference type="Proteomes" id="UP000789570"/>
    </source>
</evidence>
<dbReference type="Gene3D" id="3.40.50.300">
    <property type="entry name" value="P-loop containing nucleotide triphosphate hydrolases"/>
    <property type="match status" value="3"/>
</dbReference>
<reference evidence="10" key="1">
    <citation type="submission" date="2021-06" db="EMBL/GenBank/DDBJ databases">
        <authorList>
            <person name="Kallberg Y."/>
            <person name="Tangrot J."/>
            <person name="Rosling A."/>
        </authorList>
    </citation>
    <scope>NUCLEOTIDE SEQUENCE</scope>
    <source>
        <strain evidence="10">UK204</strain>
    </source>
</reference>
<evidence type="ECO:0000256" key="6">
    <source>
        <dbReference type="ARBA" id="ARBA00034617"/>
    </source>
</evidence>
<dbReference type="Proteomes" id="UP000789570">
    <property type="component" value="Unassembled WGS sequence"/>
</dbReference>
<dbReference type="Pfam" id="PF00270">
    <property type="entry name" value="DEAD"/>
    <property type="match status" value="1"/>
</dbReference>
<dbReference type="EC" id="5.6.2.4" evidence="7"/>
<dbReference type="GO" id="GO:0003677">
    <property type="term" value="F:DNA binding"/>
    <property type="evidence" value="ECO:0007669"/>
    <property type="project" value="UniProtKB-KW"/>
</dbReference>
<dbReference type="GO" id="GO:0005737">
    <property type="term" value="C:cytoplasm"/>
    <property type="evidence" value="ECO:0007669"/>
    <property type="project" value="TreeGrafter"/>
</dbReference>
<comment type="caution">
    <text evidence="10">The sequence shown here is derived from an EMBL/GenBank/DDBJ whole genome shotgun (WGS) entry which is preliminary data.</text>
</comment>
<comment type="catalytic activity">
    <reaction evidence="6">
        <text>Couples ATP hydrolysis with the unwinding of duplex DNA by translocating in the 3'-5' direction.</text>
        <dbReference type="EC" id="5.6.2.4"/>
    </reaction>
</comment>
<dbReference type="AlphaFoldDB" id="A0A9N9NHK8"/>
<dbReference type="OrthoDB" id="10261556at2759"/>
<feature type="domain" description="Helicase ATP-binding" evidence="8">
    <location>
        <begin position="219"/>
        <end position="351"/>
    </location>
</feature>
<dbReference type="GO" id="GO:0005524">
    <property type="term" value="F:ATP binding"/>
    <property type="evidence" value="ECO:0007669"/>
    <property type="project" value="UniProtKB-KW"/>
</dbReference>
<evidence type="ECO:0000256" key="7">
    <source>
        <dbReference type="ARBA" id="ARBA00034808"/>
    </source>
</evidence>
<dbReference type="PANTHER" id="PTHR13710:SF105">
    <property type="entry name" value="ATP-DEPENDENT DNA HELICASE Q1"/>
    <property type="match status" value="1"/>
</dbReference>
<evidence type="ECO:0000256" key="5">
    <source>
        <dbReference type="ARBA" id="ARBA00023235"/>
    </source>
</evidence>
<evidence type="ECO:0000256" key="1">
    <source>
        <dbReference type="ARBA" id="ARBA00005446"/>
    </source>
</evidence>
<keyword evidence="4" id="KW-0238">DNA-binding</keyword>
<dbReference type="GO" id="GO:0000724">
    <property type="term" value="P:double-strand break repair via homologous recombination"/>
    <property type="evidence" value="ECO:0007669"/>
    <property type="project" value="TreeGrafter"/>
</dbReference>
<dbReference type="InterPro" id="IPR011545">
    <property type="entry name" value="DEAD/DEAH_box_helicase_dom"/>
</dbReference>
<feature type="non-terminal residue" evidence="10">
    <location>
        <position position="480"/>
    </location>
</feature>
<dbReference type="SMART" id="SM00490">
    <property type="entry name" value="HELICc"/>
    <property type="match status" value="1"/>
</dbReference>
<dbReference type="InterPro" id="IPR014001">
    <property type="entry name" value="Helicase_ATP-bd"/>
</dbReference>
<dbReference type="PANTHER" id="PTHR13710">
    <property type="entry name" value="DNA HELICASE RECQ FAMILY MEMBER"/>
    <property type="match status" value="1"/>
</dbReference>
<dbReference type="InterPro" id="IPR027417">
    <property type="entry name" value="P-loop_NTPase"/>
</dbReference>
<dbReference type="PROSITE" id="PS51194">
    <property type="entry name" value="HELICASE_CTER"/>
    <property type="match status" value="1"/>
</dbReference>
<evidence type="ECO:0000259" key="8">
    <source>
        <dbReference type="PROSITE" id="PS51192"/>
    </source>
</evidence>
<dbReference type="GO" id="GO:0043138">
    <property type="term" value="F:3'-5' DNA helicase activity"/>
    <property type="evidence" value="ECO:0007669"/>
    <property type="project" value="UniProtKB-EC"/>
</dbReference>
<evidence type="ECO:0000256" key="2">
    <source>
        <dbReference type="ARBA" id="ARBA00022741"/>
    </source>
</evidence>
<keyword evidence="3" id="KW-0067">ATP-binding</keyword>
<evidence type="ECO:0000256" key="4">
    <source>
        <dbReference type="ARBA" id="ARBA00023125"/>
    </source>
</evidence>
<proteinExistence type="inferred from homology"/>
<accession>A0A9N9NHK8</accession>
<dbReference type="Pfam" id="PF00271">
    <property type="entry name" value="Helicase_C"/>
    <property type="match status" value="1"/>
</dbReference>
<dbReference type="GO" id="GO:0005694">
    <property type="term" value="C:chromosome"/>
    <property type="evidence" value="ECO:0007669"/>
    <property type="project" value="TreeGrafter"/>
</dbReference>